<protein>
    <submittedName>
        <fullName evidence="2">Uncharacterized protein</fullName>
    </submittedName>
</protein>
<feature type="region of interest" description="Disordered" evidence="1">
    <location>
        <begin position="1"/>
        <end position="93"/>
    </location>
</feature>
<sequence>MLASIDPSGDPGVRRCPATAARPHGLPPCRPRRPTATAARAASRSGRSIEGPSPAGTPTRAGAEARCRCCRRTGGSGPSMPRRRRGQRITDTRLPEGVDAVGSRIRLREVRFAACTACAPPRLWPVSQTLRPWCAVPRCPAAPEEAPSQARSKPDGPGPWRRTPERRGEVASVSPVLERSDLGASERQDDQVLAGRQVRLRVAERHGEAPRDLREAAVIETPSRRLRPDLLPCGVGGLRGPGRPVDVVEPAAGHTVIESSSPWGGSLPRPATTDAPCLSEHRPRWAG</sequence>
<feature type="region of interest" description="Disordered" evidence="1">
    <location>
        <begin position="140"/>
        <end position="190"/>
    </location>
</feature>
<organism evidence="2 3">
    <name type="scientific">Actinoalloteichus hoggarensis</name>
    <dbReference type="NCBI Taxonomy" id="1470176"/>
    <lineage>
        <taxon>Bacteria</taxon>
        <taxon>Bacillati</taxon>
        <taxon>Actinomycetota</taxon>
        <taxon>Actinomycetes</taxon>
        <taxon>Pseudonocardiales</taxon>
        <taxon>Pseudonocardiaceae</taxon>
        <taxon>Actinoalloteichus</taxon>
    </lineage>
</organism>
<evidence type="ECO:0000313" key="3">
    <source>
        <dbReference type="Proteomes" id="UP000204221"/>
    </source>
</evidence>
<gene>
    <name evidence="2" type="ORF">AHOG_06335</name>
</gene>
<proteinExistence type="predicted"/>
<reference evidence="2 3" key="1">
    <citation type="submission" date="2017-07" db="EMBL/GenBank/DDBJ databases">
        <title>Complete genome sequence of Actinoalloteichus hoggarensis DSM 45943, type strain of Actinoalloteichus hoggarensis.</title>
        <authorList>
            <person name="Ruckert C."/>
            <person name="Nouioui I."/>
            <person name="Willmese J."/>
            <person name="van Wezel G."/>
            <person name="Klenk H.-P."/>
            <person name="Kalinowski J."/>
            <person name="Zotchev S.B."/>
        </authorList>
    </citation>
    <scope>NUCLEOTIDE SEQUENCE [LARGE SCALE GENOMIC DNA]</scope>
    <source>
        <strain evidence="2 3">DSM 45943</strain>
    </source>
</reference>
<name>A0A221VZH8_9PSEU</name>
<evidence type="ECO:0000256" key="1">
    <source>
        <dbReference type="SAM" id="MobiDB-lite"/>
    </source>
</evidence>
<accession>A0A221VZH8</accession>
<feature type="region of interest" description="Disordered" evidence="1">
    <location>
        <begin position="256"/>
        <end position="287"/>
    </location>
</feature>
<keyword evidence="3" id="KW-1185">Reference proteome</keyword>
<dbReference type="AlphaFoldDB" id="A0A221VZH8"/>
<feature type="compositionally biased region" description="Basic and acidic residues" evidence="1">
    <location>
        <begin position="178"/>
        <end position="190"/>
    </location>
</feature>
<feature type="compositionally biased region" description="Low complexity" evidence="1">
    <location>
        <begin position="34"/>
        <end position="45"/>
    </location>
</feature>
<dbReference type="Proteomes" id="UP000204221">
    <property type="component" value="Chromosome"/>
</dbReference>
<dbReference type="KEGG" id="ahg:AHOG_06335"/>
<dbReference type="EMBL" id="CP022521">
    <property type="protein sequence ID" value="ASO18919.1"/>
    <property type="molecule type" value="Genomic_DNA"/>
</dbReference>
<evidence type="ECO:0000313" key="2">
    <source>
        <dbReference type="EMBL" id="ASO18919.1"/>
    </source>
</evidence>